<gene>
    <name evidence="3" type="ORF">NXF25_017665</name>
</gene>
<keyword evidence="2" id="KW-0472">Membrane</keyword>
<proteinExistence type="predicted"/>
<feature type="region of interest" description="Disordered" evidence="1">
    <location>
        <begin position="84"/>
        <end position="123"/>
    </location>
</feature>
<feature type="transmembrane region" description="Helical" evidence="2">
    <location>
        <begin position="165"/>
        <end position="189"/>
    </location>
</feature>
<protein>
    <submittedName>
        <fullName evidence="3">Transmembrane protein 52</fullName>
    </submittedName>
</protein>
<evidence type="ECO:0000256" key="2">
    <source>
        <dbReference type="SAM" id="Phobius"/>
    </source>
</evidence>
<dbReference type="InterPro" id="IPR038942">
    <property type="entry name" value="TMEM52"/>
</dbReference>
<keyword evidence="2" id="KW-1133">Transmembrane helix</keyword>
<feature type="compositionally biased region" description="Basic residues" evidence="1">
    <location>
        <begin position="93"/>
        <end position="105"/>
    </location>
</feature>
<evidence type="ECO:0000313" key="4">
    <source>
        <dbReference type="Proteomes" id="UP001474421"/>
    </source>
</evidence>
<evidence type="ECO:0000313" key="3">
    <source>
        <dbReference type="EMBL" id="KAK9392078.1"/>
    </source>
</evidence>
<accession>A0AAW1AQU0</accession>
<sequence length="330" mass="34684">MAKPAGSFAEQRRRGGGVAGGGGGVAGAGAGRGRGRGRGGEGRGRGGEGRGRGGEGGVACGRAVPSAERAPLAVFLPGAAARRAVGGAPGSWRRQRLPRRPRRRLSRAEPGRFLPRRPMAPARRAGPLSSLLVLAAIGAQAVPAFCEIICTSHQECSEQGTSWMSLWYVWVILLTVFVLLMCGIGASCAKFCCRTKQPLRQTFPPHAHDLTVIPMEHDSTAHSTVTSYSSLQYPPNVLLSLPYGDPDRNMVCPPAYSLYAIEMPPSYDEAVRMSKSQAETPSLGQKPDSGAHEPAASPREQHEAPTLPETSEGSPMEVQESPGGASTSSP</sequence>
<feature type="region of interest" description="Disordered" evidence="1">
    <location>
        <begin position="1"/>
        <end position="60"/>
    </location>
</feature>
<feature type="compositionally biased region" description="Polar residues" evidence="1">
    <location>
        <begin position="274"/>
        <end position="283"/>
    </location>
</feature>
<organism evidence="3 4">
    <name type="scientific">Crotalus adamanteus</name>
    <name type="common">Eastern diamondback rattlesnake</name>
    <dbReference type="NCBI Taxonomy" id="8729"/>
    <lineage>
        <taxon>Eukaryota</taxon>
        <taxon>Metazoa</taxon>
        <taxon>Chordata</taxon>
        <taxon>Craniata</taxon>
        <taxon>Vertebrata</taxon>
        <taxon>Euteleostomi</taxon>
        <taxon>Lepidosauria</taxon>
        <taxon>Squamata</taxon>
        <taxon>Bifurcata</taxon>
        <taxon>Unidentata</taxon>
        <taxon>Episquamata</taxon>
        <taxon>Toxicofera</taxon>
        <taxon>Serpentes</taxon>
        <taxon>Colubroidea</taxon>
        <taxon>Viperidae</taxon>
        <taxon>Crotalinae</taxon>
        <taxon>Crotalus</taxon>
    </lineage>
</organism>
<dbReference type="Pfam" id="PF14979">
    <property type="entry name" value="TMEM52"/>
    <property type="match status" value="1"/>
</dbReference>
<comment type="caution">
    <text evidence="3">The sequence shown here is derived from an EMBL/GenBank/DDBJ whole genome shotgun (WGS) entry which is preliminary data.</text>
</comment>
<dbReference type="PANTHER" id="PTHR33955">
    <property type="entry name" value="TRANSMEMBRANE PROTEIN 52"/>
    <property type="match status" value="1"/>
</dbReference>
<dbReference type="PANTHER" id="PTHR33955:SF2">
    <property type="entry name" value="TRANSMEMBRANE PROTEIN 52"/>
    <property type="match status" value="1"/>
</dbReference>
<feature type="compositionally biased region" description="Gly residues" evidence="1">
    <location>
        <begin position="16"/>
        <end position="32"/>
    </location>
</feature>
<name>A0AAW1AQU0_CROAD</name>
<keyword evidence="2 3" id="KW-0812">Transmembrane</keyword>
<dbReference type="Proteomes" id="UP001474421">
    <property type="component" value="Unassembled WGS sequence"/>
</dbReference>
<reference evidence="3 4" key="1">
    <citation type="journal article" date="2024" name="Proc. Natl. Acad. Sci. U.S.A.">
        <title>The genetic regulatory architecture and epigenomic basis for age-related changes in rattlesnake venom.</title>
        <authorList>
            <person name="Hogan M.P."/>
            <person name="Holding M.L."/>
            <person name="Nystrom G.S."/>
            <person name="Colston T.J."/>
            <person name="Bartlett D.A."/>
            <person name="Mason A.J."/>
            <person name="Ellsworth S.A."/>
            <person name="Rautsaw R.M."/>
            <person name="Lawrence K.C."/>
            <person name="Strickland J.L."/>
            <person name="He B."/>
            <person name="Fraser P."/>
            <person name="Margres M.J."/>
            <person name="Gilbert D.M."/>
            <person name="Gibbs H.L."/>
            <person name="Parkinson C.L."/>
            <person name="Rokyta D.R."/>
        </authorList>
    </citation>
    <scope>NUCLEOTIDE SEQUENCE [LARGE SCALE GENOMIC DNA]</scope>
    <source>
        <strain evidence="3">DRR0105</strain>
    </source>
</reference>
<evidence type="ECO:0000256" key="1">
    <source>
        <dbReference type="SAM" id="MobiDB-lite"/>
    </source>
</evidence>
<dbReference type="AlphaFoldDB" id="A0AAW1AQU0"/>
<feature type="compositionally biased region" description="Basic and acidic residues" evidence="1">
    <location>
        <begin position="38"/>
        <end position="53"/>
    </location>
</feature>
<feature type="region of interest" description="Disordered" evidence="1">
    <location>
        <begin position="270"/>
        <end position="330"/>
    </location>
</feature>
<feature type="transmembrane region" description="Helical" evidence="2">
    <location>
        <begin position="125"/>
        <end position="145"/>
    </location>
</feature>
<keyword evidence="4" id="KW-1185">Reference proteome</keyword>
<dbReference type="EMBL" id="JAOTOJ010000017">
    <property type="protein sequence ID" value="KAK9392078.1"/>
    <property type="molecule type" value="Genomic_DNA"/>
</dbReference>